<feature type="region of interest" description="Disordered" evidence="1">
    <location>
        <begin position="50"/>
        <end position="135"/>
    </location>
</feature>
<keyword evidence="4" id="KW-1185">Reference proteome</keyword>
<dbReference type="InterPro" id="IPR006553">
    <property type="entry name" value="Leu-rich_rpt_Cys-con_subtyp"/>
</dbReference>
<dbReference type="GO" id="GO:0031146">
    <property type="term" value="P:SCF-dependent proteasomal ubiquitin-dependent protein catabolic process"/>
    <property type="evidence" value="ECO:0007669"/>
    <property type="project" value="TreeGrafter"/>
</dbReference>
<dbReference type="Pfam" id="PF12937">
    <property type="entry name" value="F-box-like"/>
    <property type="match status" value="1"/>
</dbReference>
<protein>
    <recommendedName>
        <fullName evidence="2">F-box domain-containing protein</fullName>
    </recommendedName>
</protein>
<comment type="caution">
    <text evidence="3">The sequence shown here is derived from an EMBL/GenBank/DDBJ whole genome shotgun (WGS) entry which is preliminary data.</text>
</comment>
<dbReference type="EMBL" id="JACKWZ010000075">
    <property type="protein sequence ID" value="KAF9417244.1"/>
    <property type="molecule type" value="Genomic_DNA"/>
</dbReference>
<gene>
    <name evidence="3" type="ORF">HW555_005646</name>
</gene>
<feature type="compositionally biased region" description="Polar residues" evidence="1">
    <location>
        <begin position="64"/>
        <end position="74"/>
    </location>
</feature>
<dbReference type="GO" id="GO:0019005">
    <property type="term" value="C:SCF ubiquitin ligase complex"/>
    <property type="evidence" value="ECO:0007669"/>
    <property type="project" value="TreeGrafter"/>
</dbReference>
<feature type="domain" description="F-box" evidence="2">
    <location>
        <begin position="204"/>
        <end position="250"/>
    </location>
</feature>
<dbReference type="AlphaFoldDB" id="A0A835GIR8"/>
<name>A0A835GIR8_SPOEX</name>
<dbReference type="Gene3D" id="3.80.10.10">
    <property type="entry name" value="Ribonuclease Inhibitor"/>
    <property type="match status" value="1"/>
</dbReference>
<evidence type="ECO:0000313" key="4">
    <source>
        <dbReference type="Proteomes" id="UP000648187"/>
    </source>
</evidence>
<dbReference type="InterPro" id="IPR032675">
    <property type="entry name" value="LRR_dom_sf"/>
</dbReference>
<sequence>MSANKSESEYSLHQNHDIVENPRKRFCVDHAGRKSWSLLERTTDEEVLQEMGVSLLESDEESSCGPSVSGITQKSTKHRQDIENVNPNINSVMSPRSRYSPRSPKRKGSPNAGPSKAKSPRSSDKTKPLQQTEQQVLETSIIDDYLIEEETPLGQSVSAAYIPTTRATYSAGSDSSGGRQSYTPLGIEDDLMLERRHKSEPTESDSFKLLSDEMMLSVFSWLPKRTLSHCMLVCKRWYRVACDETLWVRMDLGNKTISKDALGRIMSRKPIGDWTPAAPPSASRLQYLDLSMCSISPSTLDTLLACCPNLKKLSLESLPVEDSTLSIIGRCTNLETLNLTMACGLKTEGFKALFEGCTSLLALNLGWCGISEECLQVLVEKAPQRLQRLNLGGIRTLNDDILERLVNRCPRLLELDVSDCGNLTIKSVSSFLKLHRLEHLAVNRCYMIPITELPELAALPHLQYLDIWGLLQNHSMPSFRATVPNLTVNTFMFSAIARPTVGTRRTSIWGLRTRD</sequence>
<dbReference type="PANTHER" id="PTHR13318:SF95">
    <property type="entry name" value="F-BOX PROTEIN YLR352W"/>
    <property type="match status" value="1"/>
</dbReference>
<dbReference type="SMART" id="SM00367">
    <property type="entry name" value="LRR_CC"/>
    <property type="match status" value="4"/>
</dbReference>
<proteinExistence type="predicted"/>
<organism evidence="3 4">
    <name type="scientific">Spodoptera exigua</name>
    <name type="common">Beet armyworm</name>
    <name type="synonym">Noctua fulgens</name>
    <dbReference type="NCBI Taxonomy" id="7107"/>
    <lineage>
        <taxon>Eukaryota</taxon>
        <taxon>Metazoa</taxon>
        <taxon>Ecdysozoa</taxon>
        <taxon>Arthropoda</taxon>
        <taxon>Hexapoda</taxon>
        <taxon>Insecta</taxon>
        <taxon>Pterygota</taxon>
        <taxon>Neoptera</taxon>
        <taxon>Endopterygota</taxon>
        <taxon>Lepidoptera</taxon>
        <taxon>Glossata</taxon>
        <taxon>Ditrysia</taxon>
        <taxon>Noctuoidea</taxon>
        <taxon>Noctuidae</taxon>
        <taxon>Amphipyrinae</taxon>
        <taxon>Spodoptera</taxon>
    </lineage>
</organism>
<evidence type="ECO:0000259" key="2">
    <source>
        <dbReference type="PROSITE" id="PS50181"/>
    </source>
</evidence>
<dbReference type="SUPFAM" id="SSF52047">
    <property type="entry name" value="RNI-like"/>
    <property type="match status" value="1"/>
</dbReference>
<reference evidence="3" key="1">
    <citation type="submission" date="2020-08" db="EMBL/GenBank/DDBJ databases">
        <title>Spodoptera exigua strain:BAW_Kor-Di-RS1 Genome sequencing and assembly.</title>
        <authorList>
            <person name="Kim J."/>
            <person name="Nam H.Y."/>
            <person name="Kwon M."/>
            <person name="Choi J.H."/>
            <person name="Cho S.R."/>
            <person name="Kim G.-H."/>
        </authorList>
    </citation>
    <scope>NUCLEOTIDE SEQUENCE</scope>
    <source>
        <strain evidence="3">BAW_Kor-Di-RS1</strain>
        <tissue evidence="3">Whole-body</tissue>
    </source>
</reference>
<accession>A0A835GIR8</accession>
<dbReference type="SMART" id="SM00256">
    <property type="entry name" value="FBOX"/>
    <property type="match status" value="1"/>
</dbReference>
<dbReference type="Pfam" id="PF13516">
    <property type="entry name" value="LRR_6"/>
    <property type="match status" value="1"/>
</dbReference>
<dbReference type="Proteomes" id="UP000648187">
    <property type="component" value="Unassembled WGS sequence"/>
</dbReference>
<feature type="compositionally biased region" description="Polar residues" evidence="1">
    <location>
        <begin position="83"/>
        <end position="93"/>
    </location>
</feature>
<evidence type="ECO:0000313" key="3">
    <source>
        <dbReference type="EMBL" id="KAF9417244.1"/>
    </source>
</evidence>
<dbReference type="InterPro" id="IPR001611">
    <property type="entry name" value="Leu-rich_rpt"/>
</dbReference>
<dbReference type="PANTHER" id="PTHR13318">
    <property type="entry name" value="PARTNER OF PAIRED, ISOFORM B-RELATED"/>
    <property type="match status" value="1"/>
</dbReference>
<dbReference type="PROSITE" id="PS50181">
    <property type="entry name" value="FBOX"/>
    <property type="match status" value="1"/>
</dbReference>
<dbReference type="InterPro" id="IPR001810">
    <property type="entry name" value="F-box_dom"/>
</dbReference>
<evidence type="ECO:0000256" key="1">
    <source>
        <dbReference type="SAM" id="MobiDB-lite"/>
    </source>
</evidence>